<dbReference type="GO" id="GO:0005840">
    <property type="term" value="C:ribosome"/>
    <property type="evidence" value="ECO:0007669"/>
    <property type="project" value="UniProtKB-KW"/>
</dbReference>
<reference evidence="4" key="2">
    <citation type="submission" date="2021-01" db="EMBL/GenBank/DDBJ databases">
        <authorList>
            <person name="Schikora-Tamarit M.A."/>
        </authorList>
    </citation>
    <scope>NUCLEOTIDE SEQUENCE</scope>
    <source>
        <strain evidence="4">CBS6075</strain>
    </source>
</reference>
<dbReference type="Gene3D" id="3.30.1490.10">
    <property type="match status" value="1"/>
</dbReference>
<dbReference type="SUPFAM" id="SSF56047">
    <property type="entry name" value="Ribosomal protein S8"/>
    <property type="match status" value="1"/>
</dbReference>
<dbReference type="AlphaFoldDB" id="A0A9P8P5C5"/>
<sequence>MSLVHLANVGAHLQNCSMARLPLAKIPYTKLHLKVALGLYQQGFIDSVTRGSVAGPDPTPVEVTYDNIATRRLWLGMKYRNDRPVLSKFQLISKPNRRVFVTVEEMEQLASGKKLRYINQLKPGEIVFVRTRDDQVMTLIEALRRNLECELLCRVQ</sequence>
<dbReference type="OrthoDB" id="409928at2759"/>
<proteinExistence type="inferred from homology"/>
<evidence type="ECO:0000313" key="5">
    <source>
        <dbReference type="Proteomes" id="UP000769157"/>
    </source>
</evidence>
<protein>
    <recommendedName>
        <fullName evidence="6">Mitochondrial ribosomal protein of the small subunit</fullName>
    </recommendedName>
</protein>
<keyword evidence="3" id="KW-0687">Ribonucleoprotein</keyword>
<organism evidence="4 5">
    <name type="scientific">Ogataea philodendri</name>
    <dbReference type="NCBI Taxonomy" id="1378263"/>
    <lineage>
        <taxon>Eukaryota</taxon>
        <taxon>Fungi</taxon>
        <taxon>Dikarya</taxon>
        <taxon>Ascomycota</taxon>
        <taxon>Saccharomycotina</taxon>
        <taxon>Pichiomycetes</taxon>
        <taxon>Pichiales</taxon>
        <taxon>Pichiaceae</taxon>
        <taxon>Ogataea</taxon>
    </lineage>
</organism>
<dbReference type="InterPro" id="IPR000630">
    <property type="entry name" value="Ribosomal_uS8"/>
</dbReference>
<keyword evidence="2" id="KW-0689">Ribosomal protein</keyword>
<evidence type="ECO:0000313" key="4">
    <source>
        <dbReference type="EMBL" id="KAH3665803.1"/>
    </source>
</evidence>
<evidence type="ECO:0000256" key="2">
    <source>
        <dbReference type="ARBA" id="ARBA00022980"/>
    </source>
</evidence>
<evidence type="ECO:0000256" key="3">
    <source>
        <dbReference type="ARBA" id="ARBA00023274"/>
    </source>
</evidence>
<reference evidence="4" key="1">
    <citation type="journal article" date="2021" name="Open Biol.">
        <title>Shared evolutionary footprints suggest mitochondrial oxidative damage underlies multiple complex I losses in fungi.</title>
        <authorList>
            <person name="Schikora-Tamarit M.A."/>
            <person name="Marcet-Houben M."/>
            <person name="Nosek J."/>
            <person name="Gabaldon T."/>
        </authorList>
    </citation>
    <scope>NUCLEOTIDE SEQUENCE</scope>
    <source>
        <strain evidence="4">CBS6075</strain>
    </source>
</reference>
<dbReference type="Gene3D" id="3.30.1370.30">
    <property type="match status" value="1"/>
</dbReference>
<comment type="caution">
    <text evidence="4">The sequence shown here is derived from an EMBL/GenBank/DDBJ whole genome shotgun (WGS) entry which is preliminary data.</text>
</comment>
<dbReference type="GeneID" id="70235956"/>
<dbReference type="RefSeq" id="XP_046061007.1">
    <property type="nucleotide sequence ID" value="XM_046205021.1"/>
</dbReference>
<dbReference type="GO" id="GO:0006412">
    <property type="term" value="P:translation"/>
    <property type="evidence" value="ECO:0007669"/>
    <property type="project" value="InterPro"/>
</dbReference>
<dbReference type="Pfam" id="PF00410">
    <property type="entry name" value="Ribosomal_S8"/>
    <property type="match status" value="1"/>
</dbReference>
<dbReference type="Proteomes" id="UP000769157">
    <property type="component" value="Unassembled WGS sequence"/>
</dbReference>
<dbReference type="EMBL" id="JAEUBE010000295">
    <property type="protein sequence ID" value="KAH3665803.1"/>
    <property type="molecule type" value="Genomic_DNA"/>
</dbReference>
<gene>
    <name evidence="4" type="ORF">OGAPHI_003991</name>
</gene>
<evidence type="ECO:0008006" key="6">
    <source>
        <dbReference type="Google" id="ProtNLM"/>
    </source>
</evidence>
<dbReference type="InterPro" id="IPR035987">
    <property type="entry name" value="Ribosomal_uS8_sf"/>
</dbReference>
<dbReference type="FunFam" id="3.30.1370.30:FF:000006">
    <property type="entry name" value="40S ribosomal protein S8"/>
    <property type="match status" value="1"/>
</dbReference>
<evidence type="ECO:0000256" key="1">
    <source>
        <dbReference type="ARBA" id="ARBA00006471"/>
    </source>
</evidence>
<dbReference type="GO" id="GO:1990904">
    <property type="term" value="C:ribonucleoprotein complex"/>
    <property type="evidence" value="ECO:0007669"/>
    <property type="project" value="UniProtKB-KW"/>
</dbReference>
<comment type="similarity">
    <text evidence="1">Belongs to the universal ribosomal protein uS8 family.</text>
</comment>
<dbReference type="GO" id="GO:0003735">
    <property type="term" value="F:structural constituent of ribosome"/>
    <property type="evidence" value="ECO:0007669"/>
    <property type="project" value="InterPro"/>
</dbReference>
<keyword evidence="5" id="KW-1185">Reference proteome</keyword>
<name>A0A9P8P5C5_9ASCO</name>
<accession>A0A9P8P5C5</accession>